<accession>A0AAD5MIP4</accession>
<gene>
    <name evidence="2" type="ORF">KIN20_005322</name>
</gene>
<name>A0AAD5MIP4_PARTN</name>
<reference evidence="2" key="1">
    <citation type="submission" date="2021-06" db="EMBL/GenBank/DDBJ databases">
        <title>Parelaphostrongylus tenuis whole genome reference sequence.</title>
        <authorList>
            <person name="Garwood T.J."/>
            <person name="Larsen P.A."/>
            <person name="Fountain-Jones N.M."/>
            <person name="Garbe J.R."/>
            <person name="Macchietto M.G."/>
            <person name="Kania S.A."/>
            <person name="Gerhold R.W."/>
            <person name="Richards J.E."/>
            <person name="Wolf T.M."/>
        </authorList>
    </citation>
    <scope>NUCLEOTIDE SEQUENCE</scope>
    <source>
        <strain evidence="2">MNPRO001-30</strain>
        <tissue evidence="2">Meninges</tissue>
    </source>
</reference>
<dbReference type="Proteomes" id="UP001196413">
    <property type="component" value="Unassembled WGS sequence"/>
</dbReference>
<dbReference type="Pfam" id="PF18028">
    <property type="entry name" value="Zmiz1_N"/>
    <property type="match status" value="1"/>
</dbReference>
<feature type="domain" description="ZMIZ1 N-terminal" evidence="1">
    <location>
        <begin position="22"/>
        <end position="73"/>
    </location>
</feature>
<evidence type="ECO:0000313" key="3">
    <source>
        <dbReference type="Proteomes" id="UP001196413"/>
    </source>
</evidence>
<dbReference type="EMBL" id="JAHQIW010000721">
    <property type="protein sequence ID" value="KAJ1349702.1"/>
    <property type="molecule type" value="Genomic_DNA"/>
</dbReference>
<comment type="caution">
    <text evidence="2">The sequence shown here is derived from an EMBL/GenBank/DDBJ whole genome shotgun (WGS) entry which is preliminary data.</text>
</comment>
<proteinExistence type="predicted"/>
<keyword evidence="3" id="KW-1185">Reference proteome</keyword>
<protein>
    <recommendedName>
        <fullName evidence="1">ZMIZ1 N-terminal domain-containing protein</fullName>
    </recommendedName>
</protein>
<evidence type="ECO:0000313" key="2">
    <source>
        <dbReference type="EMBL" id="KAJ1349702.1"/>
    </source>
</evidence>
<dbReference type="InterPro" id="IPR040797">
    <property type="entry name" value="ZMIZ1_N"/>
</dbReference>
<organism evidence="2 3">
    <name type="scientific">Parelaphostrongylus tenuis</name>
    <name type="common">Meningeal worm</name>
    <dbReference type="NCBI Taxonomy" id="148309"/>
    <lineage>
        <taxon>Eukaryota</taxon>
        <taxon>Metazoa</taxon>
        <taxon>Ecdysozoa</taxon>
        <taxon>Nematoda</taxon>
        <taxon>Chromadorea</taxon>
        <taxon>Rhabditida</taxon>
        <taxon>Rhabditina</taxon>
        <taxon>Rhabditomorpha</taxon>
        <taxon>Strongyloidea</taxon>
        <taxon>Metastrongylidae</taxon>
        <taxon>Parelaphostrongylus</taxon>
    </lineage>
</organism>
<evidence type="ECO:0000259" key="1">
    <source>
        <dbReference type="Pfam" id="PF18028"/>
    </source>
</evidence>
<sequence>MSPINGNEPFTAFLKSVREVDTILHVAVENGIKEGFDFALAHQLISACFTHRKLLSKGSATQINRWYEQFRRLKKSGGKRKRKTEPLQPTGPLLVDPAVDTVTETDRKIRRHIRRHMLLHINNIAINQTTSRANERLPLTFEVGNQTIDHKRFNFATAS</sequence>
<dbReference type="AlphaFoldDB" id="A0AAD5MIP4"/>